<accession>A0A2P7EBY5</accession>
<feature type="non-terminal residue" evidence="1">
    <location>
        <position position="113"/>
    </location>
</feature>
<dbReference type="RefSeq" id="WP_153062423.1">
    <property type="nucleotide sequence ID" value="NZ_PXVC01000082.1"/>
</dbReference>
<gene>
    <name evidence="1" type="ORF">C7K08_11615</name>
</gene>
<proteinExistence type="predicted"/>
<keyword evidence="2" id="KW-1185">Reference proteome</keyword>
<evidence type="ECO:0000313" key="1">
    <source>
        <dbReference type="EMBL" id="PSI00718.1"/>
    </source>
</evidence>
<dbReference type="EMBL" id="PXVC01000082">
    <property type="protein sequence ID" value="PSI00718.1"/>
    <property type="molecule type" value="Genomic_DNA"/>
</dbReference>
<name>A0A2P7EBY5_9SYNE</name>
<organism evidence="1 2">
    <name type="scientific">Synechococcus lacustris str. Tous</name>
    <dbReference type="NCBI Taxonomy" id="1910958"/>
    <lineage>
        <taxon>Bacteria</taxon>
        <taxon>Bacillati</taxon>
        <taxon>Cyanobacteriota</taxon>
        <taxon>Cyanophyceae</taxon>
        <taxon>Synechococcales</taxon>
        <taxon>Synechococcaceae</taxon>
        <taxon>Synechococcus</taxon>
    </lineage>
</organism>
<evidence type="ECO:0008006" key="3">
    <source>
        <dbReference type="Google" id="ProtNLM"/>
    </source>
</evidence>
<evidence type="ECO:0000313" key="2">
    <source>
        <dbReference type="Proteomes" id="UP000240206"/>
    </source>
</evidence>
<sequence length="113" mass="12646">MLPKLNQSQAFEVFALWLAQLTDDKQDFQKAELISCTDLVGYQRSSAAAQLLRNALGPDASQQLQQLLLPLLGYQRNQQDFLFLRKQVLQPGPLLLRRAALEGVARGLGAWPL</sequence>
<comment type="caution">
    <text evidence="1">The sequence shown here is derived from an EMBL/GenBank/DDBJ whole genome shotgun (WGS) entry which is preliminary data.</text>
</comment>
<reference evidence="2" key="1">
    <citation type="submission" date="2018-03" db="EMBL/GenBank/DDBJ databases">
        <title>Ecological and genomic features of two cosmopolitan and abundant freshwater picocyanobacteria.</title>
        <authorList>
            <person name="Cabello-Yeves P.J."/>
            <person name="Picazo A."/>
            <person name="Camacho A."/>
            <person name="Callieri C."/>
            <person name="Rosselli R."/>
            <person name="Roda-Garcia J."/>
            <person name="Coutinho F.H."/>
            <person name="Rodriguez-Valera F."/>
        </authorList>
    </citation>
    <scope>NUCLEOTIDE SEQUENCE [LARGE SCALE GENOMIC DNA]</scope>
    <source>
        <strain evidence="2">Tous</strain>
    </source>
</reference>
<dbReference type="Proteomes" id="UP000240206">
    <property type="component" value="Unassembled WGS sequence"/>
</dbReference>
<dbReference type="AlphaFoldDB" id="A0A2P7EBY5"/>
<protein>
    <recommendedName>
        <fullName evidence="3">HEAT repeat domain-containing protein</fullName>
    </recommendedName>
</protein>